<dbReference type="EMBL" id="LR798243">
    <property type="protein sequence ID" value="CAB5214933.1"/>
    <property type="molecule type" value="Genomic_DNA"/>
</dbReference>
<sequence length="90" mass="10047">MKVSSLSIFVDQQNSFAGIFGQPKLSLQNSKDRQRIADALDSALSPENLSCDGEVRGTELKQKYNFLMDAAIELQLLDPSVKMYELYTGE</sequence>
<accession>A0A6J7WHU4</accession>
<gene>
    <name evidence="1" type="ORF">UFOVP190_326</name>
</gene>
<name>A0A6J7WHU4_9CAUD</name>
<evidence type="ECO:0000313" key="1">
    <source>
        <dbReference type="EMBL" id="CAB5214933.1"/>
    </source>
</evidence>
<protein>
    <submittedName>
        <fullName evidence="1">Uncharacterized protein</fullName>
    </submittedName>
</protein>
<proteinExistence type="predicted"/>
<organism evidence="1">
    <name type="scientific">uncultured Caudovirales phage</name>
    <dbReference type="NCBI Taxonomy" id="2100421"/>
    <lineage>
        <taxon>Viruses</taxon>
        <taxon>Duplodnaviria</taxon>
        <taxon>Heunggongvirae</taxon>
        <taxon>Uroviricota</taxon>
        <taxon>Caudoviricetes</taxon>
        <taxon>Peduoviridae</taxon>
        <taxon>Maltschvirus</taxon>
        <taxon>Maltschvirus maltsch</taxon>
    </lineage>
</organism>
<reference evidence="1" key="1">
    <citation type="submission" date="2020-05" db="EMBL/GenBank/DDBJ databases">
        <authorList>
            <person name="Chiriac C."/>
            <person name="Salcher M."/>
            <person name="Ghai R."/>
            <person name="Kavagutti S V."/>
        </authorList>
    </citation>
    <scope>NUCLEOTIDE SEQUENCE</scope>
</reference>